<evidence type="ECO:0000256" key="1">
    <source>
        <dbReference type="ARBA" id="ARBA00023015"/>
    </source>
</evidence>
<dbReference type="SUPFAM" id="SSF52317">
    <property type="entry name" value="Class I glutamine amidotransferase-like"/>
    <property type="match status" value="1"/>
</dbReference>
<keyword evidence="2" id="KW-0238">DNA-binding</keyword>
<dbReference type="InterPro" id="IPR009057">
    <property type="entry name" value="Homeodomain-like_sf"/>
</dbReference>
<dbReference type="InterPro" id="IPR029062">
    <property type="entry name" value="Class_I_gatase-like"/>
</dbReference>
<accession>A0A238KMN5</accession>
<sequence>MPKKEIIPSGVAFVPMDQSFETLNVYFLLVPNLSMLAFASAIEPLRVANQLSGKPLFRWHTLSEDGNPVTCSNGISFPVDSGLCKLERNAHVFVCSGVLPQQSTSRKSADWVRLQWRSGHVVGGICTGAYTLAKAGILGGTEFTMHWENIPPFREQYPDLDVKEQLYVIDKKIMTSSGGHASTDLFLHLIFDRYGPVLSQAVLEMCIHNVHRQGRDSQQSSRSAALGLRNAKLVKILEIFEENREDPIDMEDLSKRVKVSRRQIERMFAKHLGMSPRQYCQRQRLAYARSLLAETDLPIAEIAMASGFQSSSYFAKRFRELYSVSPYQFTTARQGGDK</sequence>
<evidence type="ECO:0000313" key="6">
    <source>
        <dbReference type="Proteomes" id="UP000220836"/>
    </source>
</evidence>
<dbReference type="AlphaFoldDB" id="A0A238KMN5"/>
<dbReference type="InterPro" id="IPR002818">
    <property type="entry name" value="DJ-1/PfpI"/>
</dbReference>
<evidence type="ECO:0000256" key="2">
    <source>
        <dbReference type="ARBA" id="ARBA00023125"/>
    </source>
</evidence>
<feature type="domain" description="HTH araC/xylS-type" evidence="4">
    <location>
        <begin position="234"/>
        <end position="332"/>
    </location>
</feature>
<dbReference type="Gene3D" id="1.10.10.60">
    <property type="entry name" value="Homeodomain-like"/>
    <property type="match status" value="1"/>
</dbReference>
<dbReference type="InterPro" id="IPR018060">
    <property type="entry name" value="HTH_AraC"/>
</dbReference>
<dbReference type="GO" id="GO:0043565">
    <property type="term" value="F:sequence-specific DNA binding"/>
    <property type="evidence" value="ECO:0007669"/>
    <property type="project" value="InterPro"/>
</dbReference>
<evidence type="ECO:0000256" key="3">
    <source>
        <dbReference type="ARBA" id="ARBA00023163"/>
    </source>
</evidence>
<dbReference type="Pfam" id="PF12833">
    <property type="entry name" value="HTH_18"/>
    <property type="match status" value="1"/>
</dbReference>
<dbReference type="PROSITE" id="PS01124">
    <property type="entry name" value="HTH_ARAC_FAMILY_2"/>
    <property type="match status" value="1"/>
</dbReference>
<evidence type="ECO:0000313" key="5">
    <source>
        <dbReference type="EMBL" id="SMX44064.1"/>
    </source>
</evidence>
<organism evidence="5 6">
    <name type="scientific">Pelagimonas varians</name>
    <dbReference type="NCBI Taxonomy" id="696760"/>
    <lineage>
        <taxon>Bacteria</taxon>
        <taxon>Pseudomonadati</taxon>
        <taxon>Pseudomonadota</taxon>
        <taxon>Alphaproteobacteria</taxon>
        <taxon>Rhodobacterales</taxon>
        <taxon>Roseobacteraceae</taxon>
        <taxon>Pelagimonas</taxon>
    </lineage>
</organism>
<dbReference type="PROSITE" id="PS00041">
    <property type="entry name" value="HTH_ARAC_FAMILY_1"/>
    <property type="match status" value="1"/>
</dbReference>
<keyword evidence="3" id="KW-0804">Transcription</keyword>
<dbReference type="InterPro" id="IPR018062">
    <property type="entry name" value="HTH_AraC-typ_CS"/>
</dbReference>
<dbReference type="SMART" id="SM00342">
    <property type="entry name" value="HTH_ARAC"/>
    <property type="match status" value="1"/>
</dbReference>
<dbReference type="PANTHER" id="PTHR43130:SF3">
    <property type="entry name" value="HTH-TYPE TRANSCRIPTIONAL REGULATOR RV1931C"/>
    <property type="match status" value="1"/>
</dbReference>
<dbReference type="InterPro" id="IPR020449">
    <property type="entry name" value="Tscrpt_reg_AraC-type_HTH"/>
</dbReference>
<dbReference type="Gene3D" id="3.40.50.880">
    <property type="match status" value="1"/>
</dbReference>
<name>A0A238KMN5_9RHOB</name>
<dbReference type="OrthoDB" id="9793400at2"/>
<gene>
    <name evidence="5" type="primary">cdhR_5</name>
    <name evidence="5" type="ORF">PEV8663_02774</name>
</gene>
<dbReference type="SUPFAM" id="SSF46689">
    <property type="entry name" value="Homeodomain-like"/>
    <property type="match status" value="2"/>
</dbReference>
<keyword evidence="6" id="KW-1185">Reference proteome</keyword>
<dbReference type="Pfam" id="PF01965">
    <property type="entry name" value="DJ-1_PfpI"/>
    <property type="match status" value="1"/>
</dbReference>
<dbReference type="PANTHER" id="PTHR43130">
    <property type="entry name" value="ARAC-FAMILY TRANSCRIPTIONAL REGULATOR"/>
    <property type="match status" value="1"/>
</dbReference>
<keyword evidence="1" id="KW-0805">Transcription regulation</keyword>
<dbReference type="Proteomes" id="UP000220836">
    <property type="component" value="Unassembled WGS sequence"/>
</dbReference>
<dbReference type="GO" id="GO:0003700">
    <property type="term" value="F:DNA-binding transcription factor activity"/>
    <property type="evidence" value="ECO:0007669"/>
    <property type="project" value="InterPro"/>
</dbReference>
<reference evidence="5 6" key="1">
    <citation type="submission" date="2017-05" db="EMBL/GenBank/DDBJ databases">
        <authorList>
            <person name="Song R."/>
            <person name="Chenine A.L."/>
            <person name="Ruprecht R.M."/>
        </authorList>
    </citation>
    <scope>NUCLEOTIDE SEQUENCE [LARGE SCALE GENOMIC DNA]</scope>
    <source>
        <strain evidence="5 6">CECT 8663</strain>
    </source>
</reference>
<dbReference type="RefSeq" id="WP_097805263.1">
    <property type="nucleotide sequence ID" value="NZ_CBDIHF020000003.1"/>
</dbReference>
<dbReference type="InterPro" id="IPR052158">
    <property type="entry name" value="INH-QAR"/>
</dbReference>
<dbReference type="CDD" id="cd03136">
    <property type="entry name" value="GATase1_AraC_ArgR_like"/>
    <property type="match status" value="1"/>
</dbReference>
<dbReference type="EMBL" id="FXYH01000010">
    <property type="protein sequence ID" value="SMX44064.1"/>
    <property type="molecule type" value="Genomic_DNA"/>
</dbReference>
<dbReference type="PRINTS" id="PR00032">
    <property type="entry name" value="HTHARAC"/>
</dbReference>
<proteinExistence type="predicted"/>
<evidence type="ECO:0000259" key="4">
    <source>
        <dbReference type="PROSITE" id="PS01124"/>
    </source>
</evidence>
<protein>
    <submittedName>
        <fullName evidence="5">HTH-type transcriptional regulator CdhR</fullName>
    </submittedName>
</protein>